<keyword evidence="2" id="KW-0812">Transmembrane</keyword>
<evidence type="ECO:0008006" key="8">
    <source>
        <dbReference type="Google" id="ProtNLM"/>
    </source>
</evidence>
<keyword evidence="3" id="KW-1133">Transmembrane helix</keyword>
<dbReference type="InterPro" id="IPR035780">
    <property type="entry name" value="SPRY_Ssh4-like"/>
</dbReference>
<proteinExistence type="predicted"/>
<protein>
    <recommendedName>
        <fullName evidence="8">SPRY domain-containing protein</fullName>
    </recommendedName>
</protein>
<dbReference type="EMBL" id="JAPEVB010000001">
    <property type="protein sequence ID" value="KAJ4397696.1"/>
    <property type="molecule type" value="Genomic_DNA"/>
</dbReference>
<dbReference type="PANTHER" id="PTHR12864">
    <property type="entry name" value="RAN BINDING PROTEIN 9-RELATED"/>
    <property type="match status" value="1"/>
</dbReference>
<evidence type="ECO:0000313" key="6">
    <source>
        <dbReference type="EMBL" id="KAJ4397696.1"/>
    </source>
</evidence>
<comment type="caution">
    <text evidence="6">The sequence shown here is derived from an EMBL/GenBank/DDBJ whole genome shotgun (WGS) entry which is preliminary data.</text>
</comment>
<dbReference type="AlphaFoldDB" id="A0A9W8Z4H1"/>
<accession>A0A9W8Z4H1</accession>
<comment type="subcellular location">
    <subcellularLocation>
        <location evidence="1">Membrane</location>
    </subcellularLocation>
</comment>
<dbReference type="InterPro" id="IPR043136">
    <property type="entry name" value="B30.2/SPRY_sf"/>
</dbReference>
<reference evidence="6" key="1">
    <citation type="submission" date="2022-10" db="EMBL/GenBank/DDBJ databases">
        <title>Tapping the CABI collections for fungal endophytes: first genome assemblies for Collariella, Neodidymelliopsis, Ascochyta clinopodiicola, Didymella pomorum, Didymosphaeria variabile, Neocosmospora piperis and Neocucurbitaria cava.</title>
        <authorList>
            <person name="Hill R."/>
        </authorList>
    </citation>
    <scope>NUCLEOTIDE SEQUENCE</scope>
    <source>
        <strain evidence="6">IMI 355082</strain>
    </source>
</reference>
<evidence type="ECO:0000256" key="2">
    <source>
        <dbReference type="ARBA" id="ARBA00022692"/>
    </source>
</evidence>
<gene>
    <name evidence="6" type="ORF">N0V93_001930</name>
</gene>
<evidence type="ECO:0000256" key="3">
    <source>
        <dbReference type="ARBA" id="ARBA00022989"/>
    </source>
</evidence>
<dbReference type="CDD" id="cd12910">
    <property type="entry name" value="SPRY_SSH4_like"/>
    <property type="match status" value="1"/>
</dbReference>
<organism evidence="6 7">
    <name type="scientific">Gnomoniopsis smithogilvyi</name>
    <dbReference type="NCBI Taxonomy" id="1191159"/>
    <lineage>
        <taxon>Eukaryota</taxon>
        <taxon>Fungi</taxon>
        <taxon>Dikarya</taxon>
        <taxon>Ascomycota</taxon>
        <taxon>Pezizomycotina</taxon>
        <taxon>Sordariomycetes</taxon>
        <taxon>Sordariomycetidae</taxon>
        <taxon>Diaporthales</taxon>
        <taxon>Gnomoniaceae</taxon>
        <taxon>Gnomoniopsis</taxon>
    </lineage>
</organism>
<dbReference type="Proteomes" id="UP001140453">
    <property type="component" value="Unassembled WGS sequence"/>
</dbReference>
<evidence type="ECO:0000313" key="7">
    <source>
        <dbReference type="Proteomes" id="UP001140453"/>
    </source>
</evidence>
<dbReference type="Gene3D" id="2.60.120.920">
    <property type="match status" value="1"/>
</dbReference>
<keyword evidence="4" id="KW-0472">Membrane</keyword>
<dbReference type="GO" id="GO:0016020">
    <property type="term" value="C:membrane"/>
    <property type="evidence" value="ECO:0007669"/>
    <property type="project" value="UniProtKB-SubCell"/>
</dbReference>
<sequence length="302" mass="33212">MTTPLPRARLPSQQQQQQHPWQSVPLPEDTSGYPPPPAIFTGHDRSWANNATEQQAEEGERWCRRYPLLAPIDPSNPALDRAPQLVNPQSNTFHGTITQTGPASWRIVTDRRNNDNCITVQPPLYVAARDDPRVTGRPRSVYFEVVLAKDLGGDAGVGIGFTALPYPAFRMPGWHRGSLAVHGDDGHKYVNDRWGGNDFVKPWGVKGVVGIGMTFSSVPGESSGKGKGRVGAGGLDVEVFFTRNGKVEAKWDVNEEGDQKRDLEPVGVQGFHDLVAAVGSFEKTELEVVLDPERWVYKGVQL</sequence>
<feature type="region of interest" description="Disordered" evidence="5">
    <location>
        <begin position="1"/>
        <end position="39"/>
    </location>
</feature>
<dbReference type="OrthoDB" id="25503at2759"/>
<keyword evidence="7" id="KW-1185">Reference proteome</keyword>
<evidence type="ECO:0000256" key="1">
    <source>
        <dbReference type="ARBA" id="ARBA00004370"/>
    </source>
</evidence>
<dbReference type="InterPro" id="IPR050618">
    <property type="entry name" value="Ubq-SigPath_Reg"/>
</dbReference>
<evidence type="ECO:0000256" key="5">
    <source>
        <dbReference type="SAM" id="MobiDB-lite"/>
    </source>
</evidence>
<name>A0A9W8Z4H1_9PEZI</name>
<evidence type="ECO:0000256" key="4">
    <source>
        <dbReference type="ARBA" id="ARBA00023136"/>
    </source>
</evidence>